<protein>
    <submittedName>
        <fullName evidence="1">Uncharacterized protein</fullName>
    </submittedName>
</protein>
<sequence length="90" mass="10622">MLERRIKGNLKFDRIELTFKRRRHHDGNALKRTASRGEKNGRVWYRKRKTFEDSGKSGRCQCLWVQTQNSSSILETKKSLERGKGPVMSR</sequence>
<organism evidence="1 2">
    <name type="scientific">Salix koriyanagi</name>
    <dbReference type="NCBI Taxonomy" id="2511006"/>
    <lineage>
        <taxon>Eukaryota</taxon>
        <taxon>Viridiplantae</taxon>
        <taxon>Streptophyta</taxon>
        <taxon>Embryophyta</taxon>
        <taxon>Tracheophyta</taxon>
        <taxon>Spermatophyta</taxon>
        <taxon>Magnoliopsida</taxon>
        <taxon>eudicotyledons</taxon>
        <taxon>Gunneridae</taxon>
        <taxon>Pentapetalae</taxon>
        <taxon>rosids</taxon>
        <taxon>fabids</taxon>
        <taxon>Malpighiales</taxon>
        <taxon>Salicaceae</taxon>
        <taxon>Saliceae</taxon>
        <taxon>Salix</taxon>
    </lineage>
</organism>
<evidence type="ECO:0000313" key="2">
    <source>
        <dbReference type="Proteomes" id="UP001151752"/>
    </source>
</evidence>
<dbReference type="Proteomes" id="UP001151752">
    <property type="component" value="Chromosome 2"/>
</dbReference>
<keyword evidence="2" id="KW-1185">Reference proteome</keyword>
<comment type="caution">
    <text evidence="1">The sequence shown here is derived from an EMBL/GenBank/DDBJ whole genome shotgun (WGS) entry which is preliminary data.</text>
</comment>
<accession>A0A9Q0TEZ1</accession>
<dbReference type="EMBL" id="JAPFFM010000015">
    <property type="protein sequence ID" value="KAJ6710421.1"/>
    <property type="molecule type" value="Genomic_DNA"/>
</dbReference>
<proteinExistence type="predicted"/>
<reference evidence="1" key="1">
    <citation type="submission" date="2022-11" db="EMBL/GenBank/DDBJ databases">
        <authorList>
            <person name="Hyden B.L."/>
            <person name="Feng K."/>
            <person name="Yates T."/>
            <person name="Jawdy S."/>
            <person name="Smart L.B."/>
            <person name="Muchero W."/>
        </authorList>
    </citation>
    <scope>NUCLEOTIDE SEQUENCE</scope>
    <source>
        <tissue evidence="1">Shoot tip</tissue>
    </source>
</reference>
<reference evidence="1" key="2">
    <citation type="journal article" date="2023" name="Int. J. Mol. Sci.">
        <title>De Novo Assembly and Annotation of 11 Diverse Shrub Willow (Salix) Genomes Reveals Novel Gene Organization in Sex-Linked Regions.</title>
        <authorList>
            <person name="Hyden B."/>
            <person name="Feng K."/>
            <person name="Yates T.B."/>
            <person name="Jawdy S."/>
            <person name="Cereghino C."/>
            <person name="Smart L.B."/>
            <person name="Muchero W."/>
        </authorList>
    </citation>
    <scope>NUCLEOTIDE SEQUENCE</scope>
    <source>
        <tissue evidence="1">Shoot tip</tissue>
    </source>
</reference>
<evidence type="ECO:0000313" key="1">
    <source>
        <dbReference type="EMBL" id="KAJ6710421.1"/>
    </source>
</evidence>
<gene>
    <name evidence="1" type="ORF">OIU74_011324</name>
</gene>
<dbReference type="AlphaFoldDB" id="A0A9Q0TEZ1"/>
<name>A0A9Q0TEZ1_9ROSI</name>